<dbReference type="EMBL" id="JANBPY010000008">
    <property type="protein sequence ID" value="KAJ1970031.1"/>
    <property type="molecule type" value="Genomic_DNA"/>
</dbReference>
<comment type="caution">
    <text evidence="1">The sequence shown here is derived from an EMBL/GenBank/DDBJ whole genome shotgun (WGS) entry which is preliminary data.</text>
</comment>
<keyword evidence="2" id="KW-1185">Reference proteome</keyword>
<dbReference type="Proteomes" id="UP001150925">
    <property type="component" value="Unassembled WGS sequence"/>
</dbReference>
<dbReference type="AlphaFoldDB" id="A0A9W8B0J2"/>
<organism evidence="1 2">
    <name type="scientific">Dispira parvispora</name>
    <dbReference type="NCBI Taxonomy" id="1520584"/>
    <lineage>
        <taxon>Eukaryota</taxon>
        <taxon>Fungi</taxon>
        <taxon>Fungi incertae sedis</taxon>
        <taxon>Zoopagomycota</taxon>
        <taxon>Kickxellomycotina</taxon>
        <taxon>Dimargaritomycetes</taxon>
        <taxon>Dimargaritales</taxon>
        <taxon>Dimargaritaceae</taxon>
        <taxon>Dispira</taxon>
    </lineage>
</organism>
<sequence>MSTFDCSQCPGCGPQTVAPTQSPTERLATLLQTAESQLTTPSIGITAESDDHDWIELICQELSQPVYSSYTALARLAMELQTQRQLSKFLQVARGCLELNLRGHLLAWAWDYAQQDSERFMQLVLSQDTGMVEYIHGQAEWFELVNGLSVGRCRVHANPNSTLTKSDTP</sequence>
<evidence type="ECO:0000313" key="2">
    <source>
        <dbReference type="Proteomes" id="UP001150925"/>
    </source>
</evidence>
<reference evidence="1" key="1">
    <citation type="submission" date="2022-07" db="EMBL/GenBank/DDBJ databases">
        <title>Phylogenomic reconstructions and comparative analyses of Kickxellomycotina fungi.</title>
        <authorList>
            <person name="Reynolds N.K."/>
            <person name="Stajich J.E."/>
            <person name="Barry K."/>
            <person name="Grigoriev I.V."/>
            <person name="Crous P."/>
            <person name="Smith M.E."/>
        </authorList>
    </citation>
    <scope>NUCLEOTIDE SEQUENCE</scope>
    <source>
        <strain evidence="1">RSA 1196</strain>
    </source>
</reference>
<dbReference type="OrthoDB" id="2278238at2759"/>
<name>A0A9W8B0J2_9FUNG</name>
<protein>
    <submittedName>
        <fullName evidence="1">Uncharacterized protein</fullName>
    </submittedName>
</protein>
<proteinExistence type="predicted"/>
<evidence type="ECO:0000313" key="1">
    <source>
        <dbReference type="EMBL" id="KAJ1970031.1"/>
    </source>
</evidence>
<gene>
    <name evidence="1" type="ORF">IWQ62_000236</name>
</gene>
<accession>A0A9W8B0J2</accession>